<evidence type="ECO:0000256" key="1">
    <source>
        <dbReference type="SAM" id="SignalP"/>
    </source>
</evidence>
<dbReference type="RefSeq" id="WP_169676394.1">
    <property type="nucleotide sequence ID" value="NZ_JABBHF010000012.1"/>
</dbReference>
<reference evidence="2 3" key="1">
    <citation type="submission" date="2020-04" db="EMBL/GenBank/DDBJ databases">
        <title>A Flavivirga sp. nov.</title>
        <authorList>
            <person name="Sun X."/>
        </authorList>
    </citation>
    <scope>NUCLEOTIDE SEQUENCE [LARGE SCALE GENOMIC DNA]</scope>
    <source>
        <strain evidence="2 3">Y03</strain>
    </source>
</reference>
<gene>
    <name evidence="2" type="ORF">HHX25_18035</name>
</gene>
<evidence type="ECO:0000313" key="3">
    <source>
        <dbReference type="Proteomes" id="UP000746690"/>
    </source>
</evidence>
<proteinExistence type="predicted"/>
<feature type="signal peptide" evidence="1">
    <location>
        <begin position="1"/>
        <end position="26"/>
    </location>
</feature>
<comment type="caution">
    <text evidence="2">The sequence shown here is derived from an EMBL/GenBank/DDBJ whole genome shotgun (WGS) entry which is preliminary data.</text>
</comment>
<keyword evidence="3" id="KW-1185">Reference proteome</keyword>
<feature type="chain" id="PRO_5046796739" evidence="1">
    <location>
        <begin position="27"/>
        <end position="189"/>
    </location>
</feature>
<name>A0ABX1S0M3_9FLAO</name>
<dbReference type="EMBL" id="JABBHF010000012">
    <property type="protein sequence ID" value="NMH89416.1"/>
    <property type="molecule type" value="Genomic_DNA"/>
</dbReference>
<accession>A0ABX1S0M3</accession>
<sequence length="189" mass="19951">MKNLKSIYVFPLLALLFVACSNDDNAPVPVIEEEVITTLTATLVPNGSGTTITLQSRDLDGKDGPNAPVIDVSGNLAANTTYTGSFEILNETESPAEDITEEIKEKDEEHQFFFQATNTIASFTYSDADGNGNPIGLSFTLTTGSAGSGTITITLRHEPNKTANGVKDGDITNAGGETDIQASFSVTVQ</sequence>
<dbReference type="PROSITE" id="PS51257">
    <property type="entry name" value="PROKAR_LIPOPROTEIN"/>
    <property type="match status" value="1"/>
</dbReference>
<evidence type="ECO:0000313" key="2">
    <source>
        <dbReference type="EMBL" id="NMH89416.1"/>
    </source>
</evidence>
<keyword evidence="1" id="KW-0732">Signal</keyword>
<protein>
    <submittedName>
        <fullName evidence="2">Type 1 periplasmic binding fold superfamily protein</fullName>
    </submittedName>
</protein>
<organism evidence="2 3">
    <name type="scientific">Flavivirga algicola</name>
    <dbReference type="NCBI Taxonomy" id="2729136"/>
    <lineage>
        <taxon>Bacteria</taxon>
        <taxon>Pseudomonadati</taxon>
        <taxon>Bacteroidota</taxon>
        <taxon>Flavobacteriia</taxon>
        <taxon>Flavobacteriales</taxon>
        <taxon>Flavobacteriaceae</taxon>
        <taxon>Flavivirga</taxon>
    </lineage>
</organism>
<dbReference type="Proteomes" id="UP000746690">
    <property type="component" value="Unassembled WGS sequence"/>
</dbReference>